<dbReference type="Proteomes" id="UP001162131">
    <property type="component" value="Unassembled WGS sequence"/>
</dbReference>
<evidence type="ECO:0000313" key="1">
    <source>
        <dbReference type="EMBL" id="CAG9315285.1"/>
    </source>
</evidence>
<name>A0AAU9IVJ8_9CILI</name>
<dbReference type="EMBL" id="CAJZBQ010000013">
    <property type="protein sequence ID" value="CAG9315285.1"/>
    <property type="molecule type" value="Genomic_DNA"/>
</dbReference>
<organism evidence="1 2">
    <name type="scientific">Blepharisma stoltei</name>
    <dbReference type="NCBI Taxonomy" id="1481888"/>
    <lineage>
        <taxon>Eukaryota</taxon>
        <taxon>Sar</taxon>
        <taxon>Alveolata</taxon>
        <taxon>Ciliophora</taxon>
        <taxon>Postciliodesmatophora</taxon>
        <taxon>Heterotrichea</taxon>
        <taxon>Heterotrichida</taxon>
        <taxon>Blepharismidae</taxon>
        <taxon>Blepharisma</taxon>
    </lineage>
</organism>
<gene>
    <name evidence="1" type="ORF">BSTOLATCC_MIC13059</name>
</gene>
<sequence>MSKIPQKIHRPSDSMNLDLNVSITHRRTCSTGYRTLKRHVTKISKSLYRYETKHDYISKLERAALRNQCSDFTEPKSPTHHREEKASISEYLKSQHAPRPEGMQIIKLPKTAFGKHLDYNNENLFVEKHFLSEDRSNASPERIKEFEEINRKYRIYKKKNLAVKSKYQMLVTPSHNKSTGYDSYAMDAGVLHCNREGNIVNYYEIDRKKYLNHSTFNDNFDSFGDNTDRKKEETNTQNRYKLKTAVERLYPSTERADSVLSKRLTDKYSTLFTEESPARPKTTLAIKSELRSLFKSIY</sequence>
<reference evidence="1" key="1">
    <citation type="submission" date="2021-09" db="EMBL/GenBank/DDBJ databases">
        <authorList>
            <consortium name="AG Swart"/>
            <person name="Singh M."/>
            <person name="Singh A."/>
            <person name="Seah K."/>
            <person name="Emmerich C."/>
        </authorList>
    </citation>
    <scope>NUCLEOTIDE SEQUENCE</scope>
    <source>
        <strain evidence="1">ATCC30299</strain>
    </source>
</reference>
<keyword evidence="2" id="KW-1185">Reference proteome</keyword>
<accession>A0AAU9IVJ8</accession>
<evidence type="ECO:0000313" key="2">
    <source>
        <dbReference type="Proteomes" id="UP001162131"/>
    </source>
</evidence>
<comment type="caution">
    <text evidence="1">The sequence shown here is derived from an EMBL/GenBank/DDBJ whole genome shotgun (WGS) entry which is preliminary data.</text>
</comment>
<proteinExistence type="predicted"/>
<dbReference type="AlphaFoldDB" id="A0AAU9IVJ8"/>
<protein>
    <submittedName>
        <fullName evidence="1">Uncharacterized protein</fullName>
    </submittedName>
</protein>